<dbReference type="RefSeq" id="XP_002678421.1">
    <property type="nucleotide sequence ID" value="XM_002678375.1"/>
</dbReference>
<dbReference type="NCBIfam" id="TIGR00229">
    <property type="entry name" value="sensory_box"/>
    <property type="match status" value="1"/>
</dbReference>
<dbReference type="InterPro" id="IPR052994">
    <property type="entry name" value="Tiny_macrocysts_regulators"/>
</dbReference>
<dbReference type="InterPro" id="IPR013767">
    <property type="entry name" value="PAS_fold"/>
</dbReference>
<protein>
    <submittedName>
        <fullName evidence="5">Predicted protein</fullName>
    </submittedName>
</protein>
<feature type="compositionally biased region" description="Polar residues" evidence="2">
    <location>
        <begin position="337"/>
        <end position="360"/>
    </location>
</feature>
<accession>D2VC34</accession>
<dbReference type="InterPro" id="IPR035965">
    <property type="entry name" value="PAS-like_dom_sf"/>
</dbReference>
<evidence type="ECO:0000313" key="5">
    <source>
        <dbReference type="EMBL" id="EFC45677.1"/>
    </source>
</evidence>
<feature type="coiled-coil region" evidence="1">
    <location>
        <begin position="424"/>
        <end position="479"/>
    </location>
</feature>
<reference evidence="5 6" key="1">
    <citation type="journal article" date="2010" name="Cell">
        <title>The genome of Naegleria gruberi illuminates early eukaryotic versatility.</title>
        <authorList>
            <person name="Fritz-Laylin L.K."/>
            <person name="Prochnik S.E."/>
            <person name="Ginger M.L."/>
            <person name="Dacks J.B."/>
            <person name="Carpenter M.L."/>
            <person name="Field M.C."/>
            <person name="Kuo A."/>
            <person name="Paredez A."/>
            <person name="Chapman J."/>
            <person name="Pham J."/>
            <person name="Shu S."/>
            <person name="Neupane R."/>
            <person name="Cipriano M."/>
            <person name="Mancuso J."/>
            <person name="Tu H."/>
            <person name="Salamov A."/>
            <person name="Lindquist E."/>
            <person name="Shapiro H."/>
            <person name="Lucas S."/>
            <person name="Grigoriev I.V."/>
            <person name="Cande W.Z."/>
            <person name="Fulton C."/>
            <person name="Rokhsar D.S."/>
            <person name="Dawson S.C."/>
        </authorList>
    </citation>
    <scope>NUCLEOTIDE SEQUENCE [LARGE SCALE GENOMIC DNA]</scope>
    <source>
        <strain evidence="5 6">NEG-M</strain>
    </source>
</reference>
<dbReference type="VEuPathDB" id="AmoebaDB:NAEGRDRAFT_79388"/>
<dbReference type="GeneID" id="8858777"/>
<dbReference type="OMA" id="DEFMQRF"/>
<dbReference type="Gene3D" id="3.30.450.20">
    <property type="entry name" value="PAS domain"/>
    <property type="match status" value="1"/>
</dbReference>
<evidence type="ECO:0000259" key="4">
    <source>
        <dbReference type="PROSITE" id="PS50132"/>
    </source>
</evidence>
<evidence type="ECO:0000256" key="1">
    <source>
        <dbReference type="SAM" id="Coils"/>
    </source>
</evidence>
<dbReference type="EMBL" id="GG738862">
    <property type="protein sequence ID" value="EFC45677.1"/>
    <property type="molecule type" value="Genomic_DNA"/>
</dbReference>
<keyword evidence="6" id="KW-1185">Reference proteome</keyword>
<evidence type="ECO:0000259" key="3">
    <source>
        <dbReference type="PROSITE" id="PS50112"/>
    </source>
</evidence>
<sequence length="859" mass="97852">MIPVVKAGDVIESTETIIKQGAFKQKNSLFSSWKVHSYMFDGNCVYRVKHHPSSGKVEVREVFPLNTNDNIERYDIVVTQIISSDDMTGKKNTIGFFFDENPNKNISRTPKIDDEHAAKIIEEMDEFLNEKQHPTTTAKSSSTIDKKKLSPRFLMATSAEEKKLWMNLLNQYLQKKPQVPTASDALNNPTSTQANAILSTIEAMIDIVIVSDAYGTITAYNTQAESFFGYKKKDIIGKDIKILMPFEVAKNHDEFMQRFRKTGNKHLIGKPRALPAKLSNGQVAEVRLSLGEIPGSTDRDKYRFMGVMRRQIQTPKTPSEPSTPQGSSPPSPFSSSQIPTNSNNRSGNRLMSPNSTSSSHAEADVIQQRLNVPYSVDEVKVSKSSEINQEIFEAHHHIYDLYKSIHGTLQKYGHSVNSSFKKDYSSLEKKFHILEEKMKHLEKSNSHMLANIHHQKKVIDFLELKTDTLYKERKEIKNREPELKTSSSSSALFNTPLQKTSGQKYKVPTDTTLLDVIKGGSQSDLAVLSPRTNNFMISLANLAGAEQSEFKDVLQNDYALKYFMKFASKELSLENVKLYIYLTRFYLPEAKVDLKKSKIMRQYVIDTFIIHGAPFEVNLSSVQRKKLLDKYYKLRDYEMEKEREEKQYMEDYIHRTSYPQHRKASTHSNGDEHDEDALSDGSDSEMEVLFLDNDSHHGGKCKSKNPSTSSTGSDDNSKSDPYGSNVTSEGSNSSSTGDNTEDDLATSHDMDEDGLEDMSFHEDHTFLKSNRRKSDSYLQSEISDQVNKTSPTLASLMYDLEEGEKFFDDLLIQVKGVMMDTYSRFLRSEEYKEMKEEVRRVHKSEMEIVKLKLNSTIEK</sequence>
<dbReference type="GO" id="GO:0006355">
    <property type="term" value="P:regulation of DNA-templated transcription"/>
    <property type="evidence" value="ECO:0007669"/>
    <property type="project" value="InterPro"/>
</dbReference>
<dbReference type="Gene3D" id="1.10.167.10">
    <property type="entry name" value="Regulator of G-protein Signalling 4, domain 2"/>
    <property type="match status" value="1"/>
</dbReference>
<dbReference type="InterPro" id="IPR036305">
    <property type="entry name" value="RGS_sf"/>
</dbReference>
<feature type="compositionally biased region" description="Polar residues" evidence="2">
    <location>
        <begin position="704"/>
        <end position="714"/>
    </location>
</feature>
<feature type="region of interest" description="Disordered" evidence="2">
    <location>
        <begin position="657"/>
        <end position="755"/>
    </location>
</feature>
<dbReference type="InParanoid" id="D2VC34"/>
<dbReference type="Proteomes" id="UP000006671">
    <property type="component" value="Unassembled WGS sequence"/>
</dbReference>
<proteinExistence type="predicted"/>
<dbReference type="InterPro" id="IPR044926">
    <property type="entry name" value="RGS_subdomain_2"/>
</dbReference>
<dbReference type="PROSITE" id="PS50132">
    <property type="entry name" value="RGS"/>
    <property type="match status" value="1"/>
</dbReference>
<dbReference type="PANTHER" id="PTHR31600:SF2">
    <property type="entry name" value="GAMETE ENRICHED GENE 10 PROTEIN-RELATED"/>
    <property type="match status" value="1"/>
</dbReference>
<dbReference type="CDD" id="cd00130">
    <property type="entry name" value="PAS"/>
    <property type="match status" value="1"/>
</dbReference>
<dbReference type="InterPro" id="IPR000014">
    <property type="entry name" value="PAS"/>
</dbReference>
<name>D2VC34_NAEGR</name>
<feature type="domain" description="RGS" evidence="4">
    <location>
        <begin position="549"/>
        <end position="614"/>
    </location>
</feature>
<dbReference type="SUPFAM" id="SSF48097">
    <property type="entry name" value="Regulator of G-protein signaling, RGS"/>
    <property type="match status" value="1"/>
</dbReference>
<feature type="compositionally biased region" description="Acidic residues" evidence="2">
    <location>
        <begin position="739"/>
        <end position="755"/>
    </location>
</feature>
<feature type="domain" description="PAS" evidence="3">
    <location>
        <begin position="193"/>
        <end position="245"/>
    </location>
</feature>
<dbReference type="AlphaFoldDB" id="D2VC34"/>
<feature type="region of interest" description="Disordered" evidence="2">
    <location>
        <begin position="313"/>
        <end position="362"/>
    </location>
</feature>
<dbReference type="SMART" id="SM00091">
    <property type="entry name" value="PAS"/>
    <property type="match status" value="1"/>
</dbReference>
<keyword evidence="1" id="KW-0175">Coiled coil</keyword>
<dbReference type="SMART" id="SM00315">
    <property type="entry name" value="RGS"/>
    <property type="match status" value="1"/>
</dbReference>
<gene>
    <name evidence="5" type="ORF">NAEGRDRAFT_79388</name>
</gene>
<dbReference type="InterPro" id="IPR016137">
    <property type="entry name" value="RGS"/>
</dbReference>
<dbReference type="KEGG" id="ngr:NAEGRDRAFT_79388"/>
<dbReference type="PANTHER" id="PTHR31600">
    <property type="entry name" value="TINY MACROCYSTS PROTEIN B-RELATED"/>
    <property type="match status" value="1"/>
</dbReference>
<dbReference type="OrthoDB" id="508837at2759"/>
<evidence type="ECO:0000313" key="6">
    <source>
        <dbReference type="Proteomes" id="UP000006671"/>
    </source>
</evidence>
<feature type="compositionally biased region" description="Acidic residues" evidence="2">
    <location>
        <begin position="672"/>
        <end position="686"/>
    </location>
</feature>
<feature type="compositionally biased region" description="Low complexity" evidence="2">
    <location>
        <begin position="723"/>
        <end position="738"/>
    </location>
</feature>
<dbReference type="SUPFAM" id="SSF55785">
    <property type="entry name" value="PYP-like sensor domain (PAS domain)"/>
    <property type="match status" value="1"/>
</dbReference>
<evidence type="ECO:0000256" key="2">
    <source>
        <dbReference type="SAM" id="MobiDB-lite"/>
    </source>
</evidence>
<dbReference type="PROSITE" id="PS50112">
    <property type="entry name" value="PAS"/>
    <property type="match status" value="1"/>
</dbReference>
<dbReference type="Pfam" id="PF00989">
    <property type="entry name" value="PAS"/>
    <property type="match status" value="1"/>
</dbReference>
<organism evidence="6">
    <name type="scientific">Naegleria gruberi</name>
    <name type="common">Amoeba</name>
    <dbReference type="NCBI Taxonomy" id="5762"/>
    <lineage>
        <taxon>Eukaryota</taxon>
        <taxon>Discoba</taxon>
        <taxon>Heterolobosea</taxon>
        <taxon>Tetramitia</taxon>
        <taxon>Eutetramitia</taxon>
        <taxon>Vahlkampfiidae</taxon>
        <taxon>Naegleria</taxon>
    </lineage>
</organism>